<sequence>MTSLPWLLTESVSVSVQIVRSPKCIKRTGPFGVQSDPGLATTGPMQEANRPSMQVPATTPHVIATKPVLVPPVLNGRHRTQLVDPIALLDLHPPLYPPAVAVPPPPHQIYHHHPGVKVARPPPRERAAEPRVRPKPCREVLREVGMAIFGCPDGSRTQAGAPQFGNVIHHDQIGIQVYDPPHAALEKIREVIPCVVQRLLQGLPHGGGDQVAHNLRIKVIDLEVQLRESGFDEGF</sequence>
<organism evidence="2 3">
    <name type="scientific">Mucuna pruriens</name>
    <name type="common">Velvet bean</name>
    <name type="synonym">Dolichos pruriens</name>
    <dbReference type="NCBI Taxonomy" id="157652"/>
    <lineage>
        <taxon>Eukaryota</taxon>
        <taxon>Viridiplantae</taxon>
        <taxon>Streptophyta</taxon>
        <taxon>Embryophyta</taxon>
        <taxon>Tracheophyta</taxon>
        <taxon>Spermatophyta</taxon>
        <taxon>Magnoliopsida</taxon>
        <taxon>eudicotyledons</taxon>
        <taxon>Gunneridae</taxon>
        <taxon>Pentapetalae</taxon>
        <taxon>rosids</taxon>
        <taxon>fabids</taxon>
        <taxon>Fabales</taxon>
        <taxon>Fabaceae</taxon>
        <taxon>Papilionoideae</taxon>
        <taxon>50 kb inversion clade</taxon>
        <taxon>NPAAA clade</taxon>
        <taxon>indigoferoid/millettioid clade</taxon>
        <taxon>Phaseoleae</taxon>
        <taxon>Mucuna</taxon>
    </lineage>
</organism>
<name>A0A371H7J5_MUCPR</name>
<proteinExistence type="predicted"/>
<feature type="region of interest" description="Disordered" evidence="1">
    <location>
        <begin position="114"/>
        <end position="133"/>
    </location>
</feature>
<feature type="non-terminal residue" evidence="2">
    <location>
        <position position="1"/>
    </location>
</feature>
<feature type="compositionally biased region" description="Basic and acidic residues" evidence="1">
    <location>
        <begin position="122"/>
        <end position="133"/>
    </location>
</feature>
<gene>
    <name evidence="2" type="ORF">CR513_18271</name>
</gene>
<comment type="caution">
    <text evidence="2">The sequence shown here is derived from an EMBL/GenBank/DDBJ whole genome shotgun (WGS) entry which is preliminary data.</text>
</comment>
<evidence type="ECO:0000313" key="2">
    <source>
        <dbReference type="EMBL" id="RDX98768.1"/>
    </source>
</evidence>
<evidence type="ECO:0000313" key="3">
    <source>
        <dbReference type="Proteomes" id="UP000257109"/>
    </source>
</evidence>
<keyword evidence="3" id="KW-1185">Reference proteome</keyword>
<dbReference type="Proteomes" id="UP000257109">
    <property type="component" value="Unassembled WGS sequence"/>
</dbReference>
<accession>A0A371H7J5</accession>
<evidence type="ECO:0000256" key="1">
    <source>
        <dbReference type="SAM" id="MobiDB-lite"/>
    </source>
</evidence>
<dbReference type="AlphaFoldDB" id="A0A371H7J5"/>
<reference evidence="2" key="1">
    <citation type="submission" date="2018-05" db="EMBL/GenBank/DDBJ databases">
        <title>Draft genome of Mucuna pruriens seed.</title>
        <authorList>
            <person name="Nnadi N.E."/>
            <person name="Vos R."/>
            <person name="Hasami M.H."/>
            <person name="Devisetty U.K."/>
            <person name="Aguiy J.C."/>
        </authorList>
    </citation>
    <scope>NUCLEOTIDE SEQUENCE [LARGE SCALE GENOMIC DNA]</scope>
    <source>
        <strain evidence="2">JCA_2017</strain>
    </source>
</reference>
<dbReference type="OrthoDB" id="1747734at2759"/>
<protein>
    <submittedName>
        <fullName evidence="2">Uncharacterized protein</fullName>
    </submittedName>
</protein>
<dbReference type="EMBL" id="QJKJ01003380">
    <property type="protein sequence ID" value="RDX98768.1"/>
    <property type="molecule type" value="Genomic_DNA"/>
</dbReference>